<dbReference type="RefSeq" id="WP_154596662.1">
    <property type="nucleotide sequence ID" value="NZ_CP060587.1"/>
</dbReference>
<sequence>MKHWITRAGRGIVVLLKPPEVEGVDSLMKNHASTAVMSIGFYWIGLTAAPDSVMNAEVFRTGVIGTVAALAAFAFGDYVNRSPTSPPSPPAD</sequence>
<proteinExistence type="predicted"/>
<dbReference type="Proteomes" id="UP000515871">
    <property type="component" value="Chromosome"/>
</dbReference>
<gene>
    <name evidence="1" type="ORF">H9L21_12235</name>
</gene>
<accession>A0ABX6SUD1</accession>
<name>A0ABX6SUD1_9ACTN</name>
<reference evidence="1 2" key="1">
    <citation type="submission" date="2020-08" db="EMBL/GenBank/DDBJ databases">
        <title>Novel species in genus Aeromicrobium.</title>
        <authorList>
            <person name="Zhang G."/>
        </authorList>
    </citation>
    <scope>NUCLEOTIDE SEQUENCE [LARGE SCALE GENOMIC DNA]</scope>
    <source>
        <strain evidence="2">zg-629</strain>
    </source>
</reference>
<keyword evidence="2" id="KW-1185">Reference proteome</keyword>
<dbReference type="EMBL" id="CP060587">
    <property type="protein sequence ID" value="QNL93860.1"/>
    <property type="molecule type" value="Genomic_DNA"/>
</dbReference>
<evidence type="ECO:0000313" key="2">
    <source>
        <dbReference type="Proteomes" id="UP000515871"/>
    </source>
</evidence>
<evidence type="ECO:0000313" key="1">
    <source>
        <dbReference type="EMBL" id="QNL93860.1"/>
    </source>
</evidence>
<protein>
    <submittedName>
        <fullName evidence="1">Uncharacterized protein</fullName>
    </submittedName>
</protein>
<organism evidence="1 2">
    <name type="scientific">Aeromicrobium senzhongii</name>
    <dbReference type="NCBI Taxonomy" id="2663859"/>
    <lineage>
        <taxon>Bacteria</taxon>
        <taxon>Bacillati</taxon>
        <taxon>Actinomycetota</taxon>
        <taxon>Actinomycetes</taxon>
        <taxon>Propionibacteriales</taxon>
        <taxon>Nocardioidaceae</taxon>
        <taxon>Aeromicrobium</taxon>
    </lineage>
</organism>